<gene>
    <name evidence="4" type="ORF">J2751_000508</name>
</gene>
<keyword evidence="2" id="KW-1133">Transmembrane helix</keyword>
<protein>
    <submittedName>
        <fullName evidence="4">Putative solute:sodium symporter small subunit</fullName>
    </submittedName>
</protein>
<dbReference type="RefSeq" id="WP_209482896.1">
    <property type="nucleotide sequence ID" value="NZ_JAGGKQ010000003.1"/>
</dbReference>
<feature type="compositionally biased region" description="Basic and acidic residues" evidence="1">
    <location>
        <begin position="15"/>
        <end position="25"/>
    </location>
</feature>
<dbReference type="Proteomes" id="UP000823588">
    <property type="component" value="Unassembled WGS sequence"/>
</dbReference>
<keyword evidence="2" id="KW-0472">Membrane</keyword>
<accession>A0A8T4GEJ2</accession>
<organism evidence="4 5">
    <name type="scientific">Halorubrum alkaliphilum</name>
    <dbReference type="NCBI Taxonomy" id="261290"/>
    <lineage>
        <taxon>Archaea</taxon>
        <taxon>Methanobacteriati</taxon>
        <taxon>Methanobacteriota</taxon>
        <taxon>Stenosarchaea group</taxon>
        <taxon>Halobacteria</taxon>
        <taxon>Halobacteriales</taxon>
        <taxon>Haloferacaceae</taxon>
        <taxon>Halorubrum</taxon>
    </lineage>
</organism>
<feature type="transmembrane region" description="Helical" evidence="2">
    <location>
        <begin position="100"/>
        <end position="121"/>
    </location>
</feature>
<sequence length="159" mass="17073">MPDNDTHSAAAGDQHTGDHPEDASLRADGGTSDVQREQEMDYLEVEINLLDPATPFMKDHLRVIWIGFAIWVVTTFGPITATRIAPDLMTTAMPIIGFPFHYFAIAIGAPGAALLLSVWYAKKRDAIDEKYGIEQVDNEALAADADAESTAAADGGVEG</sequence>
<name>A0A8T4GEJ2_9EURY</name>
<evidence type="ECO:0000313" key="4">
    <source>
        <dbReference type="EMBL" id="MBP1921515.1"/>
    </source>
</evidence>
<evidence type="ECO:0000256" key="2">
    <source>
        <dbReference type="SAM" id="Phobius"/>
    </source>
</evidence>
<comment type="caution">
    <text evidence="4">The sequence shown here is derived from an EMBL/GenBank/DDBJ whole genome shotgun (WGS) entry which is preliminary data.</text>
</comment>
<feature type="domain" description="Sodium symporter small subunit" evidence="3">
    <location>
        <begin position="54"/>
        <end position="133"/>
    </location>
</feature>
<dbReference type="Pfam" id="PF13937">
    <property type="entry name" value="DUF4212"/>
    <property type="match status" value="1"/>
</dbReference>
<reference evidence="4" key="1">
    <citation type="submission" date="2021-03" db="EMBL/GenBank/DDBJ databases">
        <title>Genomic Encyclopedia of Type Strains, Phase IV (KMG-IV): sequencing the most valuable type-strain genomes for metagenomic binning, comparative biology and taxonomic classification.</title>
        <authorList>
            <person name="Goeker M."/>
        </authorList>
    </citation>
    <scope>NUCLEOTIDE SEQUENCE</scope>
    <source>
        <strain evidence="4">DSM 23564</strain>
    </source>
</reference>
<keyword evidence="2" id="KW-0812">Transmembrane</keyword>
<feature type="region of interest" description="Disordered" evidence="1">
    <location>
        <begin position="1"/>
        <end position="31"/>
    </location>
</feature>
<dbReference type="OrthoDB" id="190044at2157"/>
<dbReference type="AlphaFoldDB" id="A0A8T4GEJ2"/>
<dbReference type="NCBIfam" id="TIGR03647">
    <property type="entry name" value="Na_symport_sm"/>
    <property type="match status" value="1"/>
</dbReference>
<feature type="transmembrane region" description="Helical" evidence="2">
    <location>
        <begin position="63"/>
        <end position="80"/>
    </location>
</feature>
<evidence type="ECO:0000259" key="3">
    <source>
        <dbReference type="Pfam" id="PF13937"/>
    </source>
</evidence>
<evidence type="ECO:0000256" key="1">
    <source>
        <dbReference type="SAM" id="MobiDB-lite"/>
    </source>
</evidence>
<evidence type="ECO:0000313" key="5">
    <source>
        <dbReference type="Proteomes" id="UP000823588"/>
    </source>
</evidence>
<keyword evidence="5" id="KW-1185">Reference proteome</keyword>
<dbReference type="InterPro" id="IPR019886">
    <property type="entry name" value="Na_symporter_ssu"/>
</dbReference>
<proteinExistence type="predicted"/>
<dbReference type="EMBL" id="JAGGKQ010000003">
    <property type="protein sequence ID" value="MBP1921515.1"/>
    <property type="molecule type" value="Genomic_DNA"/>
</dbReference>